<dbReference type="Pfam" id="PF12852">
    <property type="entry name" value="Cupin_6"/>
    <property type="match status" value="1"/>
</dbReference>
<reference evidence="6" key="1">
    <citation type="journal article" date="2019" name="Int. J. Syst. Evol. Microbiol.">
        <title>The Global Catalogue of Microorganisms (GCM) 10K type strain sequencing project: providing services to taxonomists for standard genome sequencing and annotation.</title>
        <authorList>
            <consortium name="The Broad Institute Genomics Platform"/>
            <consortium name="The Broad Institute Genome Sequencing Center for Infectious Disease"/>
            <person name="Wu L."/>
            <person name="Ma J."/>
        </authorList>
    </citation>
    <scope>NUCLEOTIDE SEQUENCE [LARGE SCALE GENOMIC DNA]</scope>
    <source>
        <strain evidence="6">JCM 4087</strain>
    </source>
</reference>
<feature type="domain" description="HTH araC/xylS-type" evidence="4">
    <location>
        <begin position="221"/>
        <end position="319"/>
    </location>
</feature>
<keyword evidence="6" id="KW-1185">Reference proteome</keyword>
<dbReference type="PANTHER" id="PTHR46796:SF7">
    <property type="entry name" value="ARAC FAMILY TRANSCRIPTIONAL REGULATOR"/>
    <property type="match status" value="1"/>
</dbReference>
<proteinExistence type="predicted"/>
<dbReference type="SMART" id="SM00342">
    <property type="entry name" value="HTH_ARAC"/>
    <property type="match status" value="1"/>
</dbReference>
<organism evidence="5 6">
    <name type="scientific">Acidicapsa dinghuensis</name>
    <dbReference type="NCBI Taxonomy" id="2218256"/>
    <lineage>
        <taxon>Bacteria</taxon>
        <taxon>Pseudomonadati</taxon>
        <taxon>Acidobacteriota</taxon>
        <taxon>Terriglobia</taxon>
        <taxon>Terriglobales</taxon>
        <taxon>Acidobacteriaceae</taxon>
        <taxon>Acidicapsa</taxon>
    </lineage>
</organism>
<dbReference type="PANTHER" id="PTHR46796">
    <property type="entry name" value="HTH-TYPE TRANSCRIPTIONAL ACTIVATOR RHAS-RELATED"/>
    <property type="match status" value="1"/>
</dbReference>
<dbReference type="SUPFAM" id="SSF46689">
    <property type="entry name" value="Homeodomain-like"/>
    <property type="match status" value="2"/>
</dbReference>
<sequence length="323" mass="34889">MTVSSRTTQDFGMSAARNDVLSEVLTLIRLRGELVYTAFLGEPWGLQFQPGPAHFHFVKTGTAWVVPASGTPTRVSEGDLVLLPLGRGHALTDVLGSPVEKIEVVAAEHFDRDKLVLSHGGGGHVTQIISGFFSFEGSPLPAVMSALPPTIHIPCGDAGSPAWLEAISRFLVSEAQQADPGSSLMISRLIDLLVIRTLRSWAAAEANRVGWLGGLSEEGIGRVLNAMHADPFRRWTVQAFAKLAGMSRSIFAERFTKAVGESPLRYLSRWRLTLAADLLRSSSLKVTEVAYRSGYASDAAFSRAFKAHFGYAPSEAKTRQAAL</sequence>
<keyword evidence="1" id="KW-0805">Transcription regulation</keyword>
<dbReference type="InterPro" id="IPR020449">
    <property type="entry name" value="Tscrpt_reg_AraC-type_HTH"/>
</dbReference>
<evidence type="ECO:0000256" key="2">
    <source>
        <dbReference type="ARBA" id="ARBA00023125"/>
    </source>
</evidence>
<dbReference type="Proteomes" id="UP001596091">
    <property type="component" value="Unassembled WGS sequence"/>
</dbReference>
<evidence type="ECO:0000313" key="5">
    <source>
        <dbReference type="EMBL" id="MFC5864444.1"/>
    </source>
</evidence>
<accession>A0ABW1EKC5</accession>
<protein>
    <submittedName>
        <fullName evidence="5">AraC family transcriptional regulator</fullName>
    </submittedName>
</protein>
<evidence type="ECO:0000256" key="3">
    <source>
        <dbReference type="ARBA" id="ARBA00023163"/>
    </source>
</evidence>
<evidence type="ECO:0000313" key="6">
    <source>
        <dbReference type="Proteomes" id="UP001596091"/>
    </source>
</evidence>
<dbReference type="EMBL" id="JBHSPH010000010">
    <property type="protein sequence ID" value="MFC5864444.1"/>
    <property type="molecule type" value="Genomic_DNA"/>
</dbReference>
<dbReference type="InterPro" id="IPR018060">
    <property type="entry name" value="HTH_AraC"/>
</dbReference>
<dbReference type="Gene3D" id="1.10.10.60">
    <property type="entry name" value="Homeodomain-like"/>
    <property type="match status" value="2"/>
</dbReference>
<dbReference type="Pfam" id="PF12833">
    <property type="entry name" value="HTH_18"/>
    <property type="match status" value="1"/>
</dbReference>
<dbReference type="InterPro" id="IPR050204">
    <property type="entry name" value="AraC_XylS_family_regulators"/>
</dbReference>
<dbReference type="InterPro" id="IPR032783">
    <property type="entry name" value="AraC_lig"/>
</dbReference>
<dbReference type="PROSITE" id="PS01124">
    <property type="entry name" value="HTH_ARAC_FAMILY_2"/>
    <property type="match status" value="1"/>
</dbReference>
<dbReference type="RefSeq" id="WP_263333248.1">
    <property type="nucleotide sequence ID" value="NZ_JAGSYH010000001.1"/>
</dbReference>
<dbReference type="InterPro" id="IPR018062">
    <property type="entry name" value="HTH_AraC-typ_CS"/>
</dbReference>
<evidence type="ECO:0000256" key="1">
    <source>
        <dbReference type="ARBA" id="ARBA00023015"/>
    </source>
</evidence>
<name>A0ABW1EKC5_9BACT</name>
<keyword evidence="3" id="KW-0804">Transcription</keyword>
<gene>
    <name evidence="5" type="ORF">ACFPT7_19210</name>
</gene>
<evidence type="ECO:0000259" key="4">
    <source>
        <dbReference type="PROSITE" id="PS01124"/>
    </source>
</evidence>
<dbReference type="InterPro" id="IPR009057">
    <property type="entry name" value="Homeodomain-like_sf"/>
</dbReference>
<dbReference type="PROSITE" id="PS00041">
    <property type="entry name" value="HTH_ARAC_FAMILY_1"/>
    <property type="match status" value="1"/>
</dbReference>
<dbReference type="SUPFAM" id="SSF51182">
    <property type="entry name" value="RmlC-like cupins"/>
    <property type="match status" value="1"/>
</dbReference>
<comment type="caution">
    <text evidence="5">The sequence shown here is derived from an EMBL/GenBank/DDBJ whole genome shotgun (WGS) entry which is preliminary data.</text>
</comment>
<dbReference type="InterPro" id="IPR011051">
    <property type="entry name" value="RmlC_Cupin_sf"/>
</dbReference>
<keyword evidence="2" id="KW-0238">DNA-binding</keyword>
<dbReference type="PRINTS" id="PR00032">
    <property type="entry name" value="HTHARAC"/>
</dbReference>